<dbReference type="OrthoDB" id="10033535at2759"/>
<evidence type="ECO:0000256" key="1">
    <source>
        <dbReference type="ARBA" id="ARBA00004141"/>
    </source>
</evidence>
<dbReference type="InterPro" id="IPR018499">
    <property type="entry name" value="Tetraspanin/Peripherin"/>
</dbReference>
<feature type="transmembrane region" description="Helical" evidence="5">
    <location>
        <begin position="201"/>
        <end position="225"/>
    </location>
</feature>
<keyword evidence="4 5" id="KW-0472">Membrane</keyword>
<name>A0A9Q1BG78_HOLLE</name>
<evidence type="ECO:0000256" key="4">
    <source>
        <dbReference type="ARBA" id="ARBA00023136"/>
    </source>
</evidence>
<evidence type="ECO:0000313" key="7">
    <source>
        <dbReference type="Proteomes" id="UP001152320"/>
    </source>
</evidence>
<feature type="transmembrane region" description="Helical" evidence="5">
    <location>
        <begin position="48"/>
        <end position="71"/>
    </location>
</feature>
<evidence type="ECO:0000256" key="2">
    <source>
        <dbReference type="ARBA" id="ARBA00022692"/>
    </source>
</evidence>
<dbReference type="Gene3D" id="1.10.1450.10">
    <property type="entry name" value="Tetraspanin"/>
    <property type="match status" value="1"/>
</dbReference>
<evidence type="ECO:0000313" key="6">
    <source>
        <dbReference type="EMBL" id="KAJ8023477.1"/>
    </source>
</evidence>
<reference evidence="6" key="1">
    <citation type="submission" date="2021-10" db="EMBL/GenBank/DDBJ databases">
        <title>Tropical sea cucumber genome reveals ecological adaptation and Cuvierian tubules defense mechanism.</title>
        <authorList>
            <person name="Chen T."/>
        </authorList>
    </citation>
    <scope>NUCLEOTIDE SEQUENCE</scope>
    <source>
        <strain evidence="6">Nanhai2018</strain>
        <tissue evidence="6">Muscle</tissue>
    </source>
</reference>
<comment type="caution">
    <text evidence="6">The sequence shown here is derived from an EMBL/GenBank/DDBJ whole genome shotgun (WGS) entry which is preliminary data.</text>
</comment>
<dbReference type="EMBL" id="JAIZAY010000019">
    <property type="protein sequence ID" value="KAJ8023477.1"/>
    <property type="molecule type" value="Genomic_DNA"/>
</dbReference>
<feature type="transmembrane region" description="Helical" evidence="5">
    <location>
        <begin position="7"/>
        <end position="28"/>
    </location>
</feature>
<proteinExistence type="predicted"/>
<dbReference type="CDD" id="cd03127">
    <property type="entry name" value="tetraspanin_LEL"/>
    <property type="match status" value="1"/>
</dbReference>
<organism evidence="6 7">
    <name type="scientific">Holothuria leucospilota</name>
    <name type="common">Black long sea cucumber</name>
    <name type="synonym">Mertensiothuria leucospilota</name>
    <dbReference type="NCBI Taxonomy" id="206669"/>
    <lineage>
        <taxon>Eukaryota</taxon>
        <taxon>Metazoa</taxon>
        <taxon>Echinodermata</taxon>
        <taxon>Eleutherozoa</taxon>
        <taxon>Echinozoa</taxon>
        <taxon>Holothuroidea</taxon>
        <taxon>Aspidochirotacea</taxon>
        <taxon>Aspidochirotida</taxon>
        <taxon>Holothuriidae</taxon>
        <taxon>Holothuria</taxon>
    </lineage>
</organism>
<keyword evidence="2 5" id="KW-0812">Transmembrane</keyword>
<protein>
    <submittedName>
        <fullName evidence="6">Tetraspanin-9</fullName>
    </submittedName>
</protein>
<keyword evidence="3 5" id="KW-1133">Transmembrane helix</keyword>
<dbReference type="Proteomes" id="UP001152320">
    <property type="component" value="Chromosome 19"/>
</dbReference>
<evidence type="ECO:0000256" key="5">
    <source>
        <dbReference type="SAM" id="Phobius"/>
    </source>
</evidence>
<dbReference type="InterPro" id="IPR008952">
    <property type="entry name" value="Tetraspanin_EC2_sf"/>
</dbReference>
<accession>A0A9Q1BG78</accession>
<dbReference type="Pfam" id="PF00335">
    <property type="entry name" value="Tetraspanin"/>
    <property type="match status" value="1"/>
</dbReference>
<sequence length="241" mass="26444">MSLEKNVLTLVNYSMVFFGVTLLIIGTILSEASTAITILADATFAPSFIVGILCLVTSFNTLLSAVVGLAGSVKGIKLCVLMFLLMMVFNGLMQGATIYFTFRHTAQLDITVTQGLLEALYQYAPNHTSINEQFVTTWDDTQKREECCGVNSPFDWNESGSFRYFTYPDSCCKNMTLGCGFAIKPQVHGSGCKDAIITNTYITLILAGVVAFVLFVPETLGILSARHVLQTLRRKAKFARI</sequence>
<dbReference type="AlphaFoldDB" id="A0A9Q1BG78"/>
<keyword evidence="7" id="KW-1185">Reference proteome</keyword>
<dbReference type="GO" id="GO:0016020">
    <property type="term" value="C:membrane"/>
    <property type="evidence" value="ECO:0007669"/>
    <property type="project" value="UniProtKB-SubCell"/>
</dbReference>
<evidence type="ECO:0000256" key="3">
    <source>
        <dbReference type="ARBA" id="ARBA00022989"/>
    </source>
</evidence>
<comment type="subcellular location">
    <subcellularLocation>
        <location evidence="1">Membrane</location>
        <topology evidence="1">Multi-pass membrane protein</topology>
    </subcellularLocation>
</comment>
<dbReference type="SUPFAM" id="SSF48652">
    <property type="entry name" value="Tetraspanin"/>
    <property type="match status" value="1"/>
</dbReference>
<feature type="transmembrane region" description="Helical" evidence="5">
    <location>
        <begin position="78"/>
        <end position="102"/>
    </location>
</feature>
<dbReference type="PANTHER" id="PTHR19282">
    <property type="entry name" value="TETRASPANIN"/>
    <property type="match status" value="1"/>
</dbReference>
<gene>
    <name evidence="6" type="ORF">HOLleu_35932</name>
</gene>